<feature type="transmembrane region" description="Helical" evidence="1">
    <location>
        <begin position="284"/>
        <end position="307"/>
    </location>
</feature>
<feature type="transmembrane region" description="Helical" evidence="1">
    <location>
        <begin position="365"/>
        <end position="385"/>
    </location>
</feature>
<dbReference type="SUPFAM" id="SSF81442">
    <property type="entry name" value="Cytochrome c oxidase subunit I-like"/>
    <property type="match status" value="1"/>
</dbReference>
<reference evidence="3 4" key="1">
    <citation type="submission" date="2019-12" db="EMBL/GenBank/DDBJ databases">
        <title>Novel species isolated from a subtropical stream in China.</title>
        <authorList>
            <person name="Lu H."/>
        </authorList>
    </citation>
    <scope>NUCLEOTIDE SEQUENCE [LARGE SCALE GENOMIC DNA]</scope>
    <source>
        <strain evidence="3 4">FT134W</strain>
    </source>
</reference>
<feature type="transmembrane region" description="Helical" evidence="1">
    <location>
        <begin position="629"/>
        <end position="648"/>
    </location>
</feature>
<dbReference type="GO" id="GO:0020037">
    <property type="term" value="F:heme binding"/>
    <property type="evidence" value="ECO:0007669"/>
    <property type="project" value="InterPro"/>
</dbReference>
<feature type="transmembrane region" description="Helical" evidence="1">
    <location>
        <begin position="412"/>
        <end position="433"/>
    </location>
</feature>
<accession>A0A7X4KG95</accession>
<sequence>MHATRKLWTWLAIICALSFAVLAWVGAEIYLTAPPIPNNVVSADGDVLFGAGQVDRGQQAWLSAGGQQLGTVWGHGSYVAPDWSADWLHREALELRQIWARREFGASFDDLGKAAQAALNARLKEEMRTNTYDAGHGDIVLSADRAAAVRAVARHYTDLFGDARSLDHLREQYAMNASSVTDAEDLRALPAFVFWSAWAAATDRPGAEGLSYTSNWPHEPLIDNRPSAGAGIWSIASVILMIGAIAAMVMAHSTAREEADPQPPKADPLFDLKPTPSMRATKKYFFVVIGLILAQVGMGVITAHYAVEGHSFFGYPLAEILPFVVSRTIHTQFAVLWIATAWLATGLYIAPAISGHEPRFQKLGVNLLFYALLFIVVGSTAMGWLGSLQHKSTAFAFWVGNQGLEFTSMGRIWQILLFVGLLFWVTLLGRALWPALKKPSDSRGLIVMVFLSALCISGFYATSLTWGRHSHYSMIEYWRWWLVHLWVEGFFEVFATAVIALLFTRLGLIRAASANNAIVLETIVFLFGGILGTLHHLYFTGTPTFVIAIGAMFSALEVVPLSLIGIEAWRNYQRSKAAPWVSSYRWSILCFIAVGFWNTVGAGLLGFSINTPIALYYMQGLNMTAAHGHAALFGVYGMLGIGLLLFCLRGLSDRLAWSDSLLRPMFWCLNIGLAMMVFISLVPAGIYQAWASVSTGMWFARSPAVIHSKLMETLVWMRVPGDVVFAAGTLFLALFAWRLLTAGRQSSAAVAERAGLQQPKGE</sequence>
<dbReference type="PANTHER" id="PTHR10422">
    <property type="entry name" value="CYTOCHROME C OXIDASE SUBUNIT 1"/>
    <property type="match status" value="1"/>
</dbReference>
<dbReference type="AlphaFoldDB" id="A0A7X4KG95"/>
<dbReference type="Proteomes" id="UP000469734">
    <property type="component" value="Unassembled WGS sequence"/>
</dbReference>
<feature type="transmembrane region" description="Helical" evidence="1">
    <location>
        <begin position="483"/>
        <end position="506"/>
    </location>
</feature>
<keyword evidence="1" id="KW-0812">Transmembrane</keyword>
<dbReference type="InterPro" id="IPR054309">
    <property type="entry name" value="NorB_cytochrome_c-like"/>
</dbReference>
<evidence type="ECO:0000313" key="4">
    <source>
        <dbReference type="Proteomes" id="UP000469734"/>
    </source>
</evidence>
<feature type="transmembrane region" description="Helical" evidence="1">
    <location>
        <begin position="723"/>
        <end position="740"/>
    </location>
</feature>
<dbReference type="RefSeq" id="WP_161049859.1">
    <property type="nucleotide sequence ID" value="NZ_WWCR01000007.1"/>
</dbReference>
<dbReference type="InterPro" id="IPR036927">
    <property type="entry name" value="Cyt_c_oxase-like_su1_sf"/>
</dbReference>
<organism evidence="3 4">
    <name type="scientific">Duganella margarita</name>
    <dbReference type="NCBI Taxonomy" id="2692170"/>
    <lineage>
        <taxon>Bacteria</taxon>
        <taxon>Pseudomonadati</taxon>
        <taxon>Pseudomonadota</taxon>
        <taxon>Betaproteobacteria</taxon>
        <taxon>Burkholderiales</taxon>
        <taxon>Oxalobacteraceae</taxon>
        <taxon>Telluria group</taxon>
        <taxon>Duganella</taxon>
    </lineage>
</organism>
<feature type="transmembrane region" description="Helical" evidence="1">
    <location>
        <begin position="545"/>
        <end position="566"/>
    </location>
</feature>
<feature type="transmembrane region" description="Helical" evidence="1">
    <location>
        <begin position="230"/>
        <end position="251"/>
    </location>
</feature>
<comment type="caution">
    <text evidence="3">The sequence shown here is derived from an EMBL/GenBank/DDBJ whole genome shotgun (WGS) entry which is preliminary data.</text>
</comment>
<evidence type="ECO:0000259" key="2">
    <source>
        <dbReference type="Pfam" id="PF22085"/>
    </source>
</evidence>
<name>A0A7X4KG95_9BURK</name>
<feature type="transmembrane region" description="Helical" evidence="1">
    <location>
        <begin position="586"/>
        <end position="609"/>
    </location>
</feature>
<dbReference type="GO" id="GO:0004129">
    <property type="term" value="F:cytochrome-c oxidase activity"/>
    <property type="evidence" value="ECO:0007669"/>
    <property type="project" value="InterPro"/>
</dbReference>
<keyword evidence="1" id="KW-0472">Membrane</keyword>
<dbReference type="Pfam" id="PF00115">
    <property type="entry name" value="COX1"/>
    <property type="match status" value="1"/>
</dbReference>
<feature type="domain" description="Nitric oxide reductase subunit B cytochrome c-like" evidence="2">
    <location>
        <begin position="37"/>
        <end position="218"/>
    </location>
</feature>
<keyword evidence="1" id="KW-1133">Transmembrane helix</keyword>
<proteinExistence type="predicted"/>
<feature type="transmembrane region" description="Helical" evidence="1">
    <location>
        <begin position="518"/>
        <end position="539"/>
    </location>
</feature>
<dbReference type="GO" id="GO:0016020">
    <property type="term" value="C:membrane"/>
    <property type="evidence" value="ECO:0007669"/>
    <property type="project" value="InterPro"/>
</dbReference>
<gene>
    <name evidence="3" type="ORF">GTP56_09025</name>
</gene>
<feature type="transmembrane region" description="Helical" evidence="1">
    <location>
        <begin position="334"/>
        <end position="353"/>
    </location>
</feature>
<dbReference type="GO" id="GO:0009060">
    <property type="term" value="P:aerobic respiration"/>
    <property type="evidence" value="ECO:0007669"/>
    <property type="project" value="InterPro"/>
</dbReference>
<dbReference type="EMBL" id="WWCR01000007">
    <property type="protein sequence ID" value="MYM72339.1"/>
    <property type="molecule type" value="Genomic_DNA"/>
</dbReference>
<protein>
    <submittedName>
        <fullName evidence="3">Nitric-oxide reductase large subunit</fullName>
    </submittedName>
</protein>
<evidence type="ECO:0000256" key="1">
    <source>
        <dbReference type="SAM" id="Phobius"/>
    </source>
</evidence>
<dbReference type="Gene3D" id="1.20.210.10">
    <property type="entry name" value="Cytochrome c oxidase-like, subunit I domain"/>
    <property type="match status" value="1"/>
</dbReference>
<feature type="transmembrane region" description="Helical" evidence="1">
    <location>
        <begin position="445"/>
        <end position="463"/>
    </location>
</feature>
<feature type="transmembrane region" description="Helical" evidence="1">
    <location>
        <begin position="669"/>
        <end position="690"/>
    </location>
</feature>
<dbReference type="PANTHER" id="PTHR10422:SF38">
    <property type="entry name" value="CYTOCHROME B SUBUNIT OF NITRIC OXIDE REDUCTASE"/>
    <property type="match status" value="1"/>
</dbReference>
<dbReference type="InterPro" id="IPR000883">
    <property type="entry name" value="Cyt_C_Oxase_1"/>
</dbReference>
<evidence type="ECO:0000313" key="3">
    <source>
        <dbReference type="EMBL" id="MYM72339.1"/>
    </source>
</evidence>
<dbReference type="Pfam" id="PF22085">
    <property type="entry name" value="NorB_cytochrome_c-like"/>
    <property type="match status" value="1"/>
</dbReference>